<proteinExistence type="predicted"/>
<dbReference type="HOGENOM" id="CLU_3386592_0_0_6"/>
<keyword evidence="2" id="KW-1185">Reference proteome</keyword>
<evidence type="ECO:0000313" key="1">
    <source>
        <dbReference type="EMBL" id="EGH46890.1"/>
    </source>
</evidence>
<feature type="non-terminal residue" evidence="1">
    <location>
        <position position="33"/>
    </location>
</feature>
<evidence type="ECO:0000313" key="2">
    <source>
        <dbReference type="Proteomes" id="UP000004986"/>
    </source>
</evidence>
<accession>F3GII7</accession>
<dbReference type="EMBL" id="AEAI01001840">
    <property type="protein sequence ID" value="EGH46890.1"/>
    <property type="molecule type" value="Genomic_DNA"/>
</dbReference>
<gene>
    <name evidence="1" type="ORF">PSYPI_33198</name>
</gene>
<dbReference type="AlphaFoldDB" id="F3GII7"/>
<dbReference type="Proteomes" id="UP000004986">
    <property type="component" value="Unassembled WGS sequence"/>
</dbReference>
<protein>
    <submittedName>
        <fullName evidence="1">Uncharacterized protein</fullName>
    </submittedName>
</protein>
<comment type="caution">
    <text evidence="1">The sequence shown here is derived from an EMBL/GenBank/DDBJ whole genome shotgun (WGS) entry which is preliminary data.</text>
</comment>
<organism evidence="1 2">
    <name type="scientific">Pseudomonas syringae pv. pisi str. 1704B</name>
    <dbReference type="NCBI Taxonomy" id="629263"/>
    <lineage>
        <taxon>Bacteria</taxon>
        <taxon>Pseudomonadati</taxon>
        <taxon>Pseudomonadota</taxon>
        <taxon>Gammaproteobacteria</taxon>
        <taxon>Pseudomonadales</taxon>
        <taxon>Pseudomonadaceae</taxon>
        <taxon>Pseudomonas</taxon>
        <taxon>Pseudomonas syringae</taxon>
    </lineage>
</organism>
<sequence length="33" mass="3852">MPLWTRIPSWLDIEAYAERLFSKRGLAERGTGM</sequence>
<reference evidence="1 2" key="1">
    <citation type="journal article" date="2011" name="PLoS Pathog.">
        <title>Dynamic evolution of pathogenicity revealed by sequencing and comparative genomics of 19 Pseudomonas syringae isolates.</title>
        <authorList>
            <person name="Baltrus D.A."/>
            <person name="Nishimura M.T."/>
            <person name="Romanchuk A."/>
            <person name="Chang J.H."/>
            <person name="Mukhtar M.S."/>
            <person name="Cherkis K."/>
            <person name="Roach J."/>
            <person name="Grant S.R."/>
            <person name="Jones C.D."/>
            <person name="Dangl J.L."/>
        </authorList>
    </citation>
    <scope>NUCLEOTIDE SEQUENCE [LARGE SCALE GENOMIC DNA]</scope>
    <source>
        <strain evidence="1 2">1704B</strain>
    </source>
</reference>
<name>F3GII7_PSESJ</name>